<evidence type="ECO:0000256" key="6">
    <source>
        <dbReference type="ARBA" id="ARBA00023002"/>
    </source>
</evidence>
<keyword evidence="7" id="KW-0408">Iron</keyword>
<proteinExistence type="predicted"/>
<keyword evidence="13" id="KW-0614">Plasmid</keyword>
<dbReference type="EMBL" id="CP001276">
    <property type="protein sequence ID" value="ACM07029.1"/>
    <property type="molecule type" value="Genomic_DNA"/>
</dbReference>
<keyword evidence="9 12" id="KW-0472">Membrane</keyword>
<keyword evidence="2" id="KW-1003">Cell membrane</keyword>
<comment type="subcellular location">
    <subcellularLocation>
        <location evidence="1">Membrane</location>
        <topology evidence="1">Multi-pass membrane protein</topology>
    </subcellularLocation>
</comment>
<dbReference type="Pfam" id="PF02628">
    <property type="entry name" value="COX15-CtaA"/>
    <property type="match status" value="1"/>
</dbReference>
<dbReference type="InterPro" id="IPR050450">
    <property type="entry name" value="COX15/CtaA_HemeA_synthase"/>
</dbReference>
<dbReference type="PANTHER" id="PTHR35457">
    <property type="entry name" value="HEME A SYNTHASE"/>
    <property type="match status" value="1"/>
</dbReference>
<reference evidence="13 14" key="1">
    <citation type="journal article" date="2009" name="PLoS ONE">
        <title>Complete genome sequence of the aerobic CO-oxidizing thermophile Thermomicrobium roseum.</title>
        <authorList>
            <person name="Wu D."/>
            <person name="Raymond J."/>
            <person name="Wu M."/>
            <person name="Chatterji S."/>
            <person name="Ren Q."/>
            <person name="Graham J.E."/>
            <person name="Bryant D.A."/>
            <person name="Robb F."/>
            <person name="Colman A."/>
            <person name="Tallon L.J."/>
            <person name="Badger J.H."/>
            <person name="Madupu R."/>
            <person name="Ward N.L."/>
            <person name="Eisen J.A."/>
        </authorList>
    </citation>
    <scope>NUCLEOTIDE SEQUENCE [LARGE SCALE GENOMIC DNA]</scope>
    <source>
        <strain evidence="14">ATCC 27502 / DSM 5159 / P-2</strain>
        <plasmid evidence="13">unnamed</plasmid>
    </source>
</reference>
<keyword evidence="3 12" id="KW-0812">Transmembrane</keyword>
<organism evidence="13 14">
    <name type="scientific">Thermomicrobium roseum (strain ATCC 27502 / DSM 5159 / P-2)</name>
    <dbReference type="NCBI Taxonomy" id="309801"/>
    <lineage>
        <taxon>Bacteria</taxon>
        <taxon>Pseudomonadati</taxon>
        <taxon>Thermomicrobiota</taxon>
        <taxon>Thermomicrobia</taxon>
        <taxon>Thermomicrobiales</taxon>
        <taxon>Thermomicrobiaceae</taxon>
        <taxon>Thermomicrobium</taxon>
    </lineage>
</organism>
<evidence type="ECO:0000256" key="9">
    <source>
        <dbReference type="ARBA" id="ARBA00023136"/>
    </source>
</evidence>
<keyword evidence="10" id="KW-1015">Disulfide bond</keyword>
<keyword evidence="14" id="KW-1185">Reference proteome</keyword>
<keyword evidence="5 12" id="KW-1133">Transmembrane helix</keyword>
<keyword evidence="6" id="KW-0560">Oxidoreductase</keyword>
<evidence type="ECO:0000313" key="14">
    <source>
        <dbReference type="Proteomes" id="UP000000447"/>
    </source>
</evidence>
<dbReference type="GO" id="GO:0046872">
    <property type="term" value="F:metal ion binding"/>
    <property type="evidence" value="ECO:0007669"/>
    <property type="project" value="UniProtKB-KW"/>
</dbReference>
<comment type="pathway">
    <text evidence="11">Porphyrin-containing compound metabolism.</text>
</comment>
<evidence type="ECO:0000256" key="12">
    <source>
        <dbReference type="SAM" id="Phobius"/>
    </source>
</evidence>
<feature type="transmembrane region" description="Helical" evidence="12">
    <location>
        <begin position="286"/>
        <end position="309"/>
    </location>
</feature>
<evidence type="ECO:0000256" key="1">
    <source>
        <dbReference type="ARBA" id="ARBA00004141"/>
    </source>
</evidence>
<dbReference type="Proteomes" id="UP000000447">
    <property type="component" value="Plasmid unnamed"/>
</dbReference>
<evidence type="ECO:0000256" key="11">
    <source>
        <dbReference type="ARBA" id="ARBA00023444"/>
    </source>
</evidence>
<dbReference type="GO" id="GO:0016491">
    <property type="term" value="F:oxidoreductase activity"/>
    <property type="evidence" value="ECO:0007669"/>
    <property type="project" value="UniProtKB-KW"/>
</dbReference>
<feature type="transmembrane region" description="Helical" evidence="12">
    <location>
        <begin position="160"/>
        <end position="183"/>
    </location>
</feature>
<evidence type="ECO:0000313" key="13">
    <source>
        <dbReference type="EMBL" id="ACM07029.1"/>
    </source>
</evidence>
<evidence type="ECO:0000256" key="7">
    <source>
        <dbReference type="ARBA" id="ARBA00023004"/>
    </source>
</evidence>
<evidence type="ECO:0000256" key="3">
    <source>
        <dbReference type="ARBA" id="ARBA00022692"/>
    </source>
</evidence>
<feature type="transmembrane region" description="Helical" evidence="12">
    <location>
        <begin position="102"/>
        <end position="120"/>
    </location>
</feature>
<dbReference type="HOGENOM" id="CLU_041525_0_0_0"/>
<geneLocation type="plasmid" evidence="14">
    <name>Tros</name>
</geneLocation>
<dbReference type="PANTHER" id="PTHR35457:SF1">
    <property type="entry name" value="HEME A SYNTHASE"/>
    <property type="match status" value="1"/>
</dbReference>
<feature type="transmembrane region" description="Helical" evidence="12">
    <location>
        <begin position="204"/>
        <end position="222"/>
    </location>
</feature>
<protein>
    <submittedName>
        <fullName evidence="13">Heme O oxygenase</fullName>
    </submittedName>
</protein>
<gene>
    <name evidence="13" type="ordered locus">trd_A0150</name>
</gene>
<sequence>MLSGRPWDRERAVDGRQLGYPSVRCKAWRAREGAVQIMRERVRWVGRLAWANAVAMGLVLLLGATVTATGSGFGCGESWPLCHGRLLPPLTAEGIIEYSHRLATLVSGLVLVALLALTIVERRELFARWETRIVAGLLVGTLLLQSALGAAAVLAPRHPLVMAVHFGVSLTVFASALLLALVLTRGESLRARRRLHVPAGVVRATWGLLIGTYAVVYLGAYVRHSQASLACLDWPLCQGRLIPDLVGPTGVVFLHRLSALVLTLGLVGLVVRLWRDRVLRRERPDLVWSGLVALGLLLAQSVTGAWVVWSRLSLASVLGHAAVVTLLFGTLAVLAYQSLPERALMERAARAPVAGVSVSQ</sequence>
<evidence type="ECO:0000256" key="10">
    <source>
        <dbReference type="ARBA" id="ARBA00023157"/>
    </source>
</evidence>
<dbReference type="GO" id="GO:0006784">
    <property type="term" value="P:heme A biosynthetic process"/>
    <property type="evidence" value="ECO:0007669"/>
    <property type="project" value="InterPro"/>
</dbReference>
<feature type="transmembrane region" description="Helical" evidence="12">
    <location>
        <begin position="315"/>
        <end position="336"/>
    </location>
</feature>
<evidence type="ECO:0000256" key="4">
    <source>
        <dbReference type="ARBA" id="ARBA00022723"/>
    </source>
</evidence>
<name>B9L2Y6_THERP</name>
<keyword evidence="4" id="KW-0479">Metal-binding</keyword>
<dbReference type="KEGG" id="tro:trd_A0150"/>
<evidence type="ECO:0000256" key="8">
    <source>
        <dbReference type="ARBA" id="ARBA00023133"/>
    </source>
</evidence>
<dbReference type="GO" id="GO:0016020">
    <property type="term" value="C:membrane"/>
    <property type="evidence" value="ECO:0007669"/>
    <property type="project" value="UniProtKB-SubCell"/>
</dbReference>
<dbReference type="AlphaFoldDB" id="B9L2Y6"/>
<accession>B9L2Y6</accession>
<dbReference type="eggNOG" id="COG1612">
    <property type="taxonomic scope" value="Bacteria"/>
</dbReference>
<feature type="transmembrane region" description="Helical" evidence="12">
    <location>
        <begin position="253"/>
        <end position="274"/>
    </location>
</feature>
<dbReference type="InterPro" id="IPR003780">
    <property type="entry name" value="COX15/CtaA_fam"/>
</dbReference>
<feature type="transmembrane region" description="Helical" evidence="12">
    <location>
        <begin position="132"/>
        <end position="154"/>
    </location>
</feature>
<feature type="transmembrane region" description="Helical" evidence="12">
    <location>
        <begin position="48"/>
        <end position="70"/>
    </location>
</feature>
<keyword evidence="8" id="KW-0350">Heme biosynthesis</keyword>
<evidence type="ECO:0000256" key="5">
    <source>
        <dbReference type="ARBA" id="ARBA00022989"/>
    </source>
</evidence>
<evidence type="ECO:0000256" key="2">
    <source>
        <dbReference type="ARBA" id="ARBA00022475"/>
    </source>
</evidence>